<feature type="chain" id="PRO_5041465719" evidence="2">
    <location>
        <begin position="17"/>
        <end position="276"/>
    </location>
</feature>
<organism evidence="3 4">
    <name type="scientific">Mesorhabditis spiculigera</name>
    <dbReference type="NCBI Taxonomy" id="96644"/>
    <lineage>
        <taxon>Eukaryota</taxon>
        <taxon>Metazoa</taxon>
        <taxon>Ecdysozoa</taxon>
        <taxon>Nematoda</taxon>
        <taxon>Chromadorea</taxon>
        <taxon>Rhabditida</taxon>
        <taxon>Rhabditina</taxon>
        <taxon>Rhabditomorpha</taxon>
        <taxon>Rhabditoidea</taxon>
        <taxon>Rhabditidae</taxon>
        <taxon>Mesorhabditinae</taxon>
        <taxon>Mesorhabditis</taxon>
    </lineage>
</organism>
<name>A0AA36C8F9_9BILA</name>
<gene>
    <name evidence="3" type="ORF">MSPICULIGERA_LOCUS2750</name>
</gene>
<evidence type="ECO:0000313" key="4">
    <source>
        <dbReference type="Proteomes" id="UP001177023"/>
    </source>
</evidence>
<feature type="region of interest" description="Disordered" evidence="1">
    <location>
        <begin position="155"/>
        <end position="175"/>
    </location>
</feature>
<evidence type="ECO:0000256" key="1">
    <source>
        <dbReference type="SAM" id="MobiDB-lite"/>
    </source>
</evidence>
<protein>
    <submittedName>
        <fullName evidence="3">Uncharacterized protein</fullName>
    </submittedName>
</protein>
<proteinExistence type="predicted"/>
<keyword evidence="4" id="KW-1185">Reference proteome</keyword>
<evidence type="ECO:0000256" key="2">
    <source>
        <dbReference type="SAM" id="SignalP"/>
    </source>
</evidence>
<dbReference type="EMBL" id="CATQJA010000790">
    <property type="protein sequence ID" value="CAJ0564054.1"/>
    <property type="molecule type" value="Genomic_DNA"/>
</dbReference>
<dbReference type="Proteomes" id="UP001177023">
    <property type="component" value="Unassembled WGS sequence"/>
</dbReference>
<comment type="caution">
    <text evidence="3">The sequence shown here is derived from an EMBL/GenBank/DDBJ whole genome shotgun (WGS) entry which is preliminary data.</text>
</comment>
<reference evidence="3" key="1">
    <citation type="submission" date="2023-06" db="EMBL/GenBank/DDBJ databases">
        <authorList>
            <person name="Delattre M."/>
        </authorList>
    </citation>
    <scope>NUCLEOTIDE SEQUENCE</scope>
    <source>
        <strain evidence="3">AF72</strain>
    </source>
</reference>
<evidence type="ECO:0000313" key="3">
    <source>
        <dbReference type="EMBL" id="CAJ0564054.1"/>
    </source>
</evidence>
<keyword evidence="2" id="KW-0732">Signal</keyword>
<accession>A0AA36C8F9</accession>
<feature type="non-terminal residue" evidence="3">
    <location>
        <position position="1"/>
    </location>
</feature>
<dbReference type="AlphaFoldDB" id="A0AA36C8F9"/>
<feature type="signal peptide" evidence="2">
    <location>
        <begin position="1"/>
        <end position="16"/>
    </location>
</feature>
<sequence>MRAFVLSLLFGSLVYAQHKKSQADRDLQIEMLKDPELFPFPDVVNQRYAMAFDVQAIEHILTAEPFSEMVSQHKPSPNVADDEAYKKMVKEAVEHTFDRLLTQYTKFKLNTDAPQPPLFVKETSKYLEKELAALDTPENRVKRFLESYKPSHIRAKRLAAPQDEEEQRNPEEDRENILVRQLRNIIGDAFVDKMRTELGQAKEHYERDGLKGVLDFAVVRPLNREAKVVSTDLRKIRDAYSQHGVKAAVKMAGGADCGPGTDCGPVIEEAEAIVKE</sequence>